<gene>
    <name evidence="3" type="ORF">Q2T77_20425</name>
</gene>
<reference evidence="3" key="1">
    <citation type="submission" date="2023-06" db="EMBL/GenBank/DDBJ databases">
        <authorList>
            <person name="Jiang Y."/>
            <person name="Liu Q."/>
        </authorList>
    </citation>
    <scope>NUCLEOTIDE SEQUENCE</scope>
    <source>
        <strain evidence="3">CGMCC 1.12090</strain>
    </source>
</reference>
<proteinExistence type="predicted"/>
<name>A0ABT8S6W8_9BURK</name>
<dbReference type="Pfam" id="PF05065">
    <property type="entry name" value="Phage_capsid"/>
    <property type="match status" value="1"/>
</dbReference>
<evidence type="ECO:0000259" key="2">
    <source>
        <dbReference type="Pfam" id="PF05065"/>
    </source>
</evidence>
<evidence type="ECO:0000313" key="4">
    <source>
        <dbReference type="Proteomes" id="UP001169027"/>
    </source>
</evidence>
<dbReference type="Proteomes" id="UP001169027">
    <property type="component" value="Unassembled WGS sequence"/>
</dbReference>
<protein>
    <submittedName>
        <fullName evidence="3">Phage major capsid protein</fullName>
    </submittedName>
</protein>
<keyword evidence="4" id="KW-1185">Reference proteome</keyword>
<dbReference type="SUPFAM" id="SSF56563">
    <property type="entry name" value="Major capsid protein gp5"/>
    <property type="match status" value="1"/>
</dbReference>
<sequence>MTNPLSLISPARTFVRGLIARSVVGNSDEHIHAYARNRWGEYQGTEVTKAAVAAISSADTGGVDVARAFFGLVREQSILGRLTGLRRVPFSTRMLAVTAGSRGYWVRQGQNKPLSRVALAGSTLDPLKVAAILVVTKEMLRANDEAAEATLQDDLVRAVTVVLDEAFMDPDNAGVANEMPASIAYGATQIQATSDFGADLRAMIAAFKGDLGYAAFVTSPDVAVGIATMTDSQGHYLFPGIGARGGELLGIPVLTTRSNVTTTSGSSLLLIDPTGIAAAVGSMTLDSSDQATLQMSDDPNDAGSPVFNVSLYQTNGHAYKAEIDANWSRQRPGSVVALEGLL</sequence>
<dbReference type="EMBL" id="JAUKVY010000015">
    <property type="protein sequence ID" value="MDO1534661.1"/>
    <property type="molecule type" value="Genomic_DNA"/>
</dbReference>
<dbReference type="RefSeq" id="WP_301812438.1">
    <property type="nucleotide sequence ID" value="NZ_JAUJZH010000015.1"/>
</dbReference>
<dbReference type="NCBIfam" id="TIGR01554">
    <property type="entry name" value="major_cap_HK97"/>
    <property type="match status" value="1"/>
</dbReference>
<organism evidence="3 4">
    <name type="scientific">Variovorax ginsengisoli</name>
    <dbReference type="NCBI Taxonomy" id="363844"/>
    <lineage>
        <taxon>Bacteria</taxon>
        <taxon>Pseudomonadati</taxon>
        <taxon>Pseudomonadota</taxon>
        <taxon>Betaproteobacteria</taxon>
        <taxon>Burkholderiales</taxon>
        <taxon>Comamonadaceae</taxon>
        <taxon>Variovorax</taxon>
    </lineage>
</organism>
<accession>A0ABT8S6W8</accession>
<evidence type="ECO:0000256" key="1">
    <source>
        <dbReference type="ARBA" id="ARBA00004328"/>
    </source>
</evidence>
<feature type="domain" description="Phage capsid-like C-terminal" evidence="2">
    <location>
        <begin position="66"/>
        <end position="274"/>
    </location>
</feature>
<comment type="subcellular location">
    <subcellularLocation>
        <location evidence="1">Virion</location>
    </subcellularLocation>
</comment>
<evidence type="ECO:0000313" key="3">
    <source>
        <dbReference type="EMBL" id="MDO1534661.1"/>
    </source>
</evidence>
<comment type="caution">
    <text evidence="3">The sequence shown here is derived from an EMBL/GenBank/DDBJ whole genome shotgun (WGS) entry which is preliminary data.</text>
</comment>
<dbReference type="InterPro" id="IPR024455">
    <property type="entry name" value="Phage_capsid"/>
</dbReference>
<dbReference type="InterPro" id="IPR054612">
    <property type="entry name" value="Phage_capsid-like_C"/>
</dbReference>